<dbReference type="EMBL" id="WNKZ01000007">
    <property type="protein sequence ID" value="MTV51940.1"/>
    <property type="molecule type" value="Genomic_DNA"/>
</dbReference>
<organism evidence="3 4">
    <name type="scientific">Pseudoduganella buxea</name>
    <dbReference type="NCBI Taxonomy" id="1949069"/>
    <lineage>
        <taxon>Bacteria</taxon>
        <taxon>Pseudomonadati</taxon>
        <taxon>Pseudomonadota</taxon>
        <taxon>Betaproteobacteria</taxon>
        <taxon>Burkholderiales</taxon>
        <taxon>Oxalobacteraceae</taxon>
        <taxon>Telluria group</taxon>
        <taxon>Pseudoduganella</taxon>
    </lineage>
</organism>
<feature type="domain" description="Solute-binding protein family 3/N-terminal" evidence="2">
    <location>
        <begin position="48"/>
        <end position="260"/>
    </location>
</feature>
<dbReference type="RefSeq" id="WP_155469287.1">
    <property type="nucleotide sequence ID" value="NZ_BMKG01000007.1"/>
</dbReference>
<dbReference type="Pfam" id="PF00497">
    <property type="entry name" value="SBP_bac_3"/>
    <property type="match status" value="1"/>
</dbReference>
<reference evidence="3 4" key="1">
    <citation type="submission" date="2019-11" db="EMBL/GenBank/DDBJ databases">
        <title>Type strains purchased from KCTC, JCM and DSMZ.</title>
        <authorList>
            <person name="Lu H."/>
        </authorList>
    </citation>
    <scope>NUCLEOTIDE SEQUENCE [LARGE SCALE GENOMIC DNA]</scope>
    <source>
        <strain evidence="3 4">KCTC 52429</strain>
    </source>
</reference>
<dbReference type="AlphaFoldDB" id="A0A6I3SS64"/>
<feature type="chain" id="PRO_5026179747" evidence="1">
    <location>
        <begin position="20"/>
        <end position="267"/>
    </location>
</feature>
<sequence length="267" mass="29440">MWTAAAALALLLAAVPASASGPAAAPRTGSAFVSAATAPADTAWPALVITGEHTPPSSMIVDGKPVGYQTDKMRLLLQRAGVPYRIEILPWKRAYVMAVRDPLTCVYSTSRTPEREALFKWVGPINRTEWLLLGRAGHKFQLRTLEDARPLRIGSYTGDARGEYLRDRGFNVDATLNDMSNQQKLLLNRIDLWAIATRADSNILEKLTLNGKIVPVLVFNKVELYLACNPSVPDALVERLNTVFEGMRADGSLTRIDRQYDHLSPKK</sequence>
<dbReference type="Proteomes" id="UP000430634">
    <property type="component" value="Unassembled WGS sequence"/>
</dbReference>
<dbReference type="Gene3D" id="3.40.190.10">
    <property type="entry name" value="Periplasmic binding protein-like II"/>
    <property type="match status" value="2"/>
</dbReference>
<comment type="caution">
    <text evidence="3">The sequence shown here is derived from an EMBL/GenBank/DDBJ whole genome shotgun (WGS) entry which is preliminary data.</text>
</comment>
<dbReference type="PANTHER" id="PTHR38834">
    <property type="entry name" value="PERIPLASMIC SUBSTRATE BINDING PROTEIN FAMILY 3"/>
    <property type="match status" value="1"/>
</dbReference>
<evidence type="ECO:0000313" key="4">
    <source>
        <dbReference type="Proteomes" id="UP000430634"/>
    </source>
</evidence>
<protein>
    <submittedName>
        <fullName evidence="3">Transporter substrate-binding domain-containing protein</fullName>
    </submittedName>
</protein>
<evidence type="ECO:0000259" key="2">
    <source>
        <dbReference type="Pfam" id="PF00497"/>
    </source>
</evidence>
<accession>A0A6I3SS64</accession>
<gene>
    <name evidence="3" type="ORF">GM672_04245</name>
</gene>
<evidence type="ECO:0000256" key="1">
    <source>
        <dbReference type="SAM" id="SignalP"/>
    </source>
</evidence>
<feature type="signal peptide" evidence="1">
    <location>
        <begin position="1"/>
        <end position="19"/>
    </location>
</feature>
<proteinExistence type="predicted"/>
<evidence type="ECO:0000313" key="3">
    <source>
        <dbReference type="EMBL" id="MTV51940.1"/>
    </source>
</evidence>
<name>A0A6I3SS64_9BURK</name>
<keyword evidence="1" id="KW-0732">Signal</keyword>
<dbReference type="OrthoDB" id="8594082at2"/>
<dbReference type="InterPro" id="IPR001638">
    <property type="entry name" value="Solute-binding_3/MltF_N"/>
</dbReference>
<dbReference type="PANTHER" id="PTHR38834:SF3">
    <property type="entry name" value="SOLUTE-BINDING PROTEIN FAMILY 3_N-TERMINAL DOMAIN-CONTAINING PROTEIN"/>
    <property type="match status" value="1"/>
</dbReference>
<dbReference type="SUPFAM" id="SSF53850">
    <property type="entry name" value="Periplasmic binding protein-like II"/>
    <property type="match status" value="1"/>
</dbReference>